<evidence type="ECO:0000313" key="3">
    <source>
        <dbReference type="Proteomes" id="UP000184314"/>
    </source>
</evidence>
<organism evidence="2 3">
    <name type="scientific">Maribacter aquivivus</name>
    <dbReference type="NCBI Taxonomy" id="228958"/>
    <lineage>
        <taxon>Bacteria</taxon>
        <taxon>Pseudomonadati</taxon>
        <taxon>Bacteroidota</taxon>
        <taxon>Flavobacteriia</taxon>
        <taxon>Flavobacteriales</taxon>
        <taxon>Flavobacteriaceae</taxon>
        <taxon>Maribacter</taxon>
    </lineage>
</organism>
<keyword evidence="2" id="KW-0808">Transferase</keyword>
<dbReference type="SUPFAM" id="SSF53756">
    <property type="entry name" value="UDP-Glycosyltransferase/glycogen phosphorylase"/>
    <property type="match status" value="1"/>
</dbReference>
<feature type="domain" description="Spore protein YkvP/CgeB glycosyl transferase-like" evidence="1">
    <location>
        <begin position="202"/>
        <end position="339"/>
    </location>
</feature>
<dbReference type="Proteomes" id="UP000184314">
    <property type="component" value="Unassembled WGS sequence"/>
</dbReference>
<sequence>MKILSIGWFRSLSSTSLHRHWALQNNSDTIDKIEAGLPNINLWHRIAYHLFQKGIPIKLPDGTNANKKIKELVSHNTYDIVWIDKGVTINKSTLTFIKCKSPKTSIISYSPDNMALRHNQSLNYLQCIPHYDYIFTNKSYILNEMKNLGAKNIKFIDNMYEDSFHFPRILADIDIKRLGGEVGFVGSWEKERCESILFLVKNNIPVKVFGDGKWNNYKGTSPYLTILPAIFSEDYSKALQAFKISLCFLRKKNYDQQTTRTMEIPACGGFMLAERTNEHLNLFEEGKEAVYFSSNKELLEHCKYYLINEDERKKIALAGLERCQTSGYSNNKSIKKMLDIIAANG</sequence>
<name>A0A1M6LL84_9FLAO</name>
<dbReference type="GO" id="GO:0016740">
    <property type="term" value="F:transferase activity"/>
    <property type="evidence" value="ECO:0007669"/>
    <property type="project" value="UniProtKB-KW"/>
</dbReference>
<proteinExistence type="predicted"/>
<dbReference type="InterPro" id="IPR055259">
    <property type="entry name" value="YkvP/CgeB_Glyco_trans-like"/>
</dbReference>
<evidence type="ECO:0000259" key="1">
    <source>
        <dbReference type="Pfam" id="PF13524"/>
    </source>
</evidence>
<protein>
    <submittedName>
        <fullName evidence="2">Glycosyl transferases group 1</fullName>
    </submittedName>
</protein>
<gene>
    <name evidence="2" type="ORF">SAMN04488007_1204</name>
</gene>
<dbReference type="Pfam" id="PF13524">
    <property type="entry name" value="Glyco_trans_1_2"/>
    <property type="match status" value="1"/>
</dbReference>
<dbReference type="RefSeq" id="WP_073242148.1">
    <property type="nucleotide sequence ID" value="NZ_FQZX01000001.1"/>
</dbReference>
<reference evidence="3" key="1">
    <citation type="submission" date="2016-11" db="EMBL/GenBank/DDBJ databases">
        <authorList>
            <person name="Varghese N."/>
            <person name="Submissions S."/>
        </authorList>
    </citation>
    <scope>NUCLEOTIDE SEQUENCE [LARGE SCALE GENOMIC DNA]</scope>
    <source>
        <strain evidence="3">DSM 16478</strain>
    </source>
</reference>
<keyword evidence="3" id="KW-1185">Reference proteome</keyword>
<evidence type="ECO:0000313" key="2">
    <source>
        <dbReference type="EMBL" id="SHJ71938.1"/>
    </source>
</evidence>
<dbReference type="EMBL" id="FQZX01000001">
    <property type="protein sequence ID" value="SHJ71938.1"/>
    <property type="molecule type" value="Genomic_DNA"/>
</dbReference>
<dbReference type="OrthoDB" id="110463at2"/>
<accession>A0A1M6LL84</accession>
<dbReference type="AlphaFoldDB" id="A0A1M6LL84"/>
<dbReference type="STRING" id="228958.SAMN04488007_1204"/>